<dbReference type="Gene3D" id="2.40.70.10">
    <property type="entry name" value="Acid Proteases"/>
    <property type="match status" value="1"/>
</dbReference>
<dbReference type="AlphaFoldDB" id="X5MP11"/>
<name>X5MP11_9HYPH</name>
<feature type="transmembrane region" description="Helical" evidence="1">
    <location>
        <begin position="64"/>
        <end position="85"/>
    </location>
</feature>
<dbReference type="EMBL" id="HG966617">
    <property type="protein sequence ID" value="CDO60731.1"/>
    <property type="molecule type" value="Genomic_DNA"/>
</dbReference>
<evidence type="ECO:0008006" key="4">
    <source>
        <dbReference type="Google" id="ProtNLM"/>
    </source>
</evidence>
<proteinExistence type="predicted"/>
<keyword evidence="1" id="KW-0812">Transmembrane</keyword>
<dbReference type="InterPro" id="IPR001969">
    <property type="entry name" value="Aspartic_peptidase_AS"/>
</dbReference>
<protein>
    <recommendedName>
        <fullName evidence="4">CblY, a non-orthologous displasment for Alpha-ribazole-5'-phosphate phosphatase</fullName>
    </recommendedName>
</protein>
<dbReference type="NCBIfam" id="TIGR02281">
    <property type="entry name" value="clan_AA_DTGA"/>
    <property type="match status" value="1"/>
</dbReference>
<dbReference type="HOGENOM" id="CLU_099411_0_1_5"/>
<dbReference type="GO" id="GO:0004190">
    <property type="term" value="F:aspartic-type endopeptidase activity"/>
    <property type="evidence" value="ECO:0007669"/>
    <property type="project" value="InterPro"/>
</dbReference>
<dbReference type="KEGG" id="pect:BN1012_Phect2518"/>
<sequence length="232" mass="24975">MYRNQWTWIGLGGLAISAVVLLLVVMNPGSLNDENDQMRLVYLVLLLTLVGSSVIVGWRERAGLALKQALVWIAIGIVLVAAYSLQNEFKMLGQRLMGEIVPSSPVEQSNGEVSLRASRDGHFHVQALINGTSVKLLVDTGASDVALSASDAARLGVDISTLRFDRLYNTANGTVPGARVVLDEVKVGSLTVRNVDASITKGDGLSQSLLGMSFLRELSAVQFDGDRLILRQ</sequence>
<dbReference type="GO" id="GO:0006508">
    <property type="term" value="P:proteolysis"/>
    <property type="evidence" value="ECO:0007669"/>
    <property type="project" value="InterPro"/>
</dbReference>
<dbReference type="CDD" id="cd05483">
    <property type="entry name" value="retropepsin_like_bacteria"/>
    <property type="match status" value="1"/>
</dbReference>
<evidence type="ECO:0000313" key="2">
    <source>
        <dbReference type="EMBL" id="CDO60731.1"/>
    </source>
</evidence>
<dbReference type="PROSITE" id="PS00141">
    <property type="entry name" value="ASP_PROTEASE"/>
    <property type="match status" value="1"/>
</dbReference>
<organism evidence="2 3">
    <name type="scientific">Candidatus Phaeomarinibacter ectocarpi</name>
    <dbReference type="NCBI Taxonomy" id="1458461"/>
    <lineage>
        <taxon>Bacteria</taxon>
        <taxon>Pseudomonadati</taxon>
        <taxon>Pseudomonadota</taxon>
        <taxon>Alphaproteobacteria</taxon>
        <taxon>Hyphomicrobiales</taxon>
        <taxon>Parvibaculaceae</taxon>
        <taxon>Candidatus Phaeomarinibacter</taxon>
    </lineage>
</organism>
<gene>
    <name evidence="2" type="ORF">BN1012_Phect2518</name>
</gene>
<accession>X5MP11</accession>
<dbReference type="InterPro" id="IPR021109">
    <property type="entry name" value="Peptidase_aspartic_dom_sf"/>
</dbReference>
<dbReference type="SUPFAM" id="SSF50630">
    <property type="entry name" value="Acid proteases"/>
    <property type="match status" value="1"/>
</dbReference>
<dbReference type="STRING" id="1458461.BN1012_Phect2518"/>
<dbReference type="Pfam" id="PF13975">
    <property type="entry name" value="gag-asp_proteas"/>
    <property type="match status" value="1"/>
</dbReference>
<evidence type="ECO:0000313" key="3">
    <source>
        <dbReference type="Proteomes" id="UP000032160"/>
    </source>
</evidence>
<feature type="transmembrane region" description="Helical" evidence="1">
    <location>
        <begin position="40"/>
        <end position="58"/>
    </location>
</feature>
<evidence type="ECO:0000256" key="1">
    <source>
        <dbReference type="SAM" id="Phobius"/>
    </source>
</evidence>
<dbReference type="InterPro" id="IPR034122">
    <property type="entry name" value="Retropepsin-like_bacterial"/>
</dbReference>
<dbReference type="InterPro" id="IPR011969">
    <property type="entry name" value="Clan_AA_Asp_peptidase_C"/>
</dbReference>
<reference evidence="2 3" key="1">
    <citation type="journal article" date="2014" name="Front. Genet.">
        <title>Genome and metabolic network of "Candidatus Phaeomarinobacter ectocarpi" Ec32, a new candidate genus of Alphaproteobacteria frequently associated with brown algae.</title>
        <authorList>
            <person name="Dittami S.M."/>
            <person name="Barbeyron T."/>
            <person name="Boyen C."/>
            <person name="Cambefort J."/>
            <person name="Collet G."/>
            <person name="Delage L."/>
            <person name="Gobet A."/>
            <person name="Groisillier A."/>
            <person name="Leblanc C."/>
            <person name="Michel G."/>
            <person name="Scornet D."/>
            <person name="Siegel A."/>
            <person name="Tapia J.E."/>
            <person name="Tonon T."/>
        </authorList>
    </citation>
    <scope>NUCLEOTIDE SEQUENCE [LARGE SCALE GENOMIC DNA]</scope>
    <source>
        <strain evidence="2 3">Ec32</strain>
    </source>
</reference>
<keyword evidence="1" id="KW-1133">Transmembrane helix</keyword>
<keyword evidence="1" id="KW-0472">Membrane</keyword>
<dbReference type="Proteomes" id="UP000032160">
    <property type="component" value="Chromosome I"/>
</dbReference>
<keyword evidence="3" id="KW-1185">Reference proteome</keyword>
<feature type="transmembrane region" description="Helical" evidence="1">
    <location>
        <begin position="6"/>
        <end position="28"/>
    </location>
</feature>